<reference evidence="2 3" key="1">
    <citation type="submission" date="2013-01" db="EMBL/GenBank/DDBJ databases">
        <authorList>
            <person name="Bench S."/>
        </authorList>
    </citation>
    <scope>NUCLEOTIDE SEQUENCE [LARGE SCALE GENOMIC DNA]</scope>
    <source>
        <strain evidence="2 3">WH 0402</strain>
    </source>
</reference>
<organism evidence="2 3">
    <name type="scientific">Crocosphaera watsonii WH 0402</name>
    <dbReference type="NCBI Taxonomy" id="1284629"/>
    <lineage>
        <taxon>Bacteria</taxon>
        <taxon>Bacillati</taxon>
        <taxon>Cyanobacteriota</taxon>
        <taxon>Cyanophyceae</taxon>
        <taxon>Oscillatoriophycideae</taxon>
        <taxon>Chroococcales</taxon>
        <taxon>Aphanothecaceae</taxon>
        <taxon>Crocosphaera</taxon>
    </lineage>
</organism>
<feature type="region of interest" description="Disordered" evidence="1">
    <location>
        <begin position="1"/>
        <end position="22"/>
    </location>
</feature>
<comment type="caution">
    <text evidence="2">The sequence shown here is derived from an EMBL/GenBank/DDBJ whole genome shotgun (WGS) entry which is preliminary data.</text>
</comment>
<dbReference type="EMBL" id="CAQN01000197">
    <property type="protein sequence ID" value="CCQ65494.1"/>
    <property type="molecule type" value="Genomic_DNA"/>
</dbReference>
<evidence type="ECO:0000313" key="3">
    <source>
        <dbReference type="Proteomes" id="UP000018130"/>
    </source>
</evidence>
<dbReference type="AlphaFoldDB" id="T2JKA4"/>
<protein>
    <submittedName>
        <fullName evidence="2">Uncharacterized protein</fullName>
    </submittedName>
</protein>
<gene>
    <name evidence="2" type="ORF">CWATWH0402_5308</name>
</gene>
<dbReference type="Proteomes" id="UP000018130">
    <property type="component" value="Unassembled WGS sequence"/>
</dbReference>
<evidence type="ECO:0000313" key="2">
    <source>
        <dbReference type="EMBL" id="CCQ65494.1"/>
    </source>
</evidence>
<sequence>MEKCSGGIHTKSVSQNPPYVLPDNTVETFPETSGQKWGMARGFSIIRDFR</sequence>
<proteinExistence type="predicted"/>
<evidence type="ECO:0000256" key="1">
    <source>
        <dbReference type="SAM" id="MobiDB-lite"/>
    </source>
</evidence>
<reference evidence="2 3" key="2">
    <citation type="submission" date="2013-09" db="EMBL/GenBank/DDBJ databases">
        <title>Whole genome comparison of six Crocosphaera watsonii strains with differing phenotypes.</title>
        <authorList>
            <person name="Bench S.R."/>
            <person name="Heller P."/>
            <person name="Frank I."/>
            <person name="Arciniega M."/>
            <person name="Shilova I.N."/>
            <person name="Zehr J.P."/>
        </authorList>
    </citation>
    <scope>NUCLEOTIDE SEQUENCE [LARGE SCALE GENOMIC DNA]</scope>
    <source>
        <strain evidence="2 3">WH 0402</strain>
    </source>
</reference>
<name>T2JKA4_CROWT</name>
<accession>T2JKA4</accession>